<proteinExistence type="predicted"/>
<keyword evidence="3" id="KW-0560">Oxidoreductase</keyword>
<dbReference type="PANTHER" id="PTHR30600:SF10">
    <property type="entry name" value="BLL6722 PROTEIN"/>
    <property type="match status" value="1"/>
</dbReference>
<dbReference type="Proteomes" id="UP000676386">
    <property type="component" value="Unassembled WGS sequence"/>
</dbReference>
<evidence type="ECO:0000259" key="5">
    <source>
        <dbReference type="Pfam" id="PF03150"/>
    </source>
</evidence>
<organism evidence="6 7">
    <name type="scientific">Chitinophaga hostae</name>
    <dbReference type="NCBI Taxonomy" id="2831022"/>
    <lineage>
        <taxon>Bacteria</taxon>
        <taxon>Pseudomonadati</taxon>
        <taxon>Bacteroidota</taxon>
        <taxon>Chitinophagia</taxon>
        <taxon>Chitinophagales</taxon>
        <taxon>Chitinophagaceae</taxon>
        <taxon>Chitinophaga</taxon>
    </lineage>
</organism>
<feature type="domain" description="Di-haem cytochrome c peroxidase" evidence="5">
    <location>
        <begin position="91"/>
        <end position="239"/>
    </location>
</feature>
<evidence type="ECO:0000313" key="7">
    <source>
        <dbReference type="Proteomes" id="UP000676386"/>
    </source>
</evidence>
<evidence type="ECO:0000313" key="6">
    <source>
        <dbReference type="EMBL" id="MBS0030967.1"/>
    </source>
</evidence>
<dbReference type="PANTHER" id="PTHR30600">
    <property type="entry name" value="CYTOCHROME C PEROXIDASE-RELATED"/>
    <property type="match status" value="1"/>
</dbReference>
<comment type="subcellular location">
    <subcellularLocation>
        <location evidence="1">Cell envelope</location>
    </subcellularLocation>
</comment>
<keyword evidence="2" id="KW-0732">Signal</keyword>
<dbReference type="InterPro" id="IPR051395">
    <property type="entry name" value="Cytochrome_c_Peroxidase/MauG"/>
</dbReference>
<comment type="caution">
    <text evidence="6">The sequence shown here is derived from an EMBL/GenBank/DDBJ whole genome shotgun (WGS) entry which is preliminary data.</text>
</comment>
<evidence type="ECO:0000256" key="1">
    <source>
        <dbReference type="ARBA" id="ARBA00004196"/>
    </source>
</evidence>
<name>A0ABS5J6W4_9BACT</name>
<dbReference type="Gene3D" id="1.10.760.10">
    <property type="entry name" value="Cytochrome c-like domain"/>
    <property type="match status" value="2"/>
</dbReference>
<evidence type="ECO:0000256" key="4">
    <source>
        <dbReference type="SAM" id="MobiDB-lite"/>
    </source>
</evidence>
<dbReference type="RefSeq" id="WP_211976104.1">
    <property type="nucleotide sequence ID" value="NZ_CBFHAM010000025.1"/>
</dbReference>
<keyword evidence="7" id="KW-1185">Reference proteome</keyword>
<evidence type="ECO:0000256" key="2">
    <source>
        <dbReference type="ARBA" id="ARBA00022729"/>
    </source>
</evidence>
<evidence type="ECO:0000256" key="3">
    <source>
        <dbReference type="ARBA" id="ARBA00023002"/>
    </source>
</evidence>
<gene>
    <name evidence="6" type="ORF">KE626_26815</name>
</gene>
<accession>A0ABS5J6W4</accession>
<dbReference type="EMBL" id="JAGTXB010000018">
    <property type="protein sequence ID" value="MBS0030967.1"/>
    <property type="molecule type" value="Genomic_DNA"/>
</dbReference>
<reference evidence="6 7" key="1">
    <citation type="submission" date="2021-04" db="EMBL/GenBank/DDBJ databases">
        <title>Chitinophaga sp. nov., isolated from the rhizosphere soil.</title>
        <authorList>
            <person name="He S."/>
        </authorList>
    </citation>
    <scope>NUCLEOTIDE SEQUENCE [LARGE SCALE GENOMIC DNA]</scope>
    <source>
        <strain evidence="6 7">2R12</strain>
    </source>
</reference>
<dbReference type="Pfam" id="PF03150">
    <property type="entry name" value="CCP_MauG"/>
    <property type="match status" value="1"/>
</dbReference>
<dbReference type="SUPFAM" id="SSF46626">
    <property type="entry name" value="Cytochrome c"/>
    <property type="match status" value="2"/>
</dbReference>
<sequence length="401" mass="44389">MLATKHRKSIIVLLLMAMIIIVNALSCKKDPDNPIHPKPEPEPIGESPINLPATPYDYVNTRTNMPPWLKDFMTAHPQLDNTPVGNPITNEGATLGRVLFYDKSLSVNNTIACASCHHQANAFSDVVALSKGFEGQLTRRNAMPVTNLRFFKDKTMFWDMRAANIEVQTLMPVLDHIEMGMPDLPALEKKLGKLTYYPALFKAAFGSTEVTSDRIGKALSQFLRSIVSLNSKYDKGVQNNFANFTPQELDGLHTMQRDFCTECHSDLNTSGLGQQSSFLIVDNTGVNTGFGSNNGLETNYTDKGIGEITHQPKDQGTFKIPSLRNVALTAPYMHDGRFATLEAVLEHYNTGIKANPNLGIQMRVGGIPLSATEKSNIIAFLKTLTDDELIHDVKYSDPFKK</sequence>
<dbReference type="InterPro" id="IPR036909">
    <property type="entry name" value="Cyt_c-like_dom_sf"/>
</dbReference>
<feature type="compositionally biased region" description="Basic and acidic residues" evidence="4">
    <location>
        <begin position="31"/>
        <end position="41"/>
    </location>
</feature>
<dbReference type="InterPro" id="IPR004852">
    <property type="entry name" value="Di-haem_cyt_c_peroxidsae"/>
</dbReference>
<feature type="region of interest" description="Disordered" evidence="4">
    <location>
        <begin position="31"/>
        <end position="50"/>
    </location>
</feature>
<protein>
    <recommendedName>
        <fullName evidence="5">Di-haem cytochrome c peroxidase domain-containing protein</fullName>
    </recommendedName>
</protein>